<dbReference type="EnsemblMetazoa" id="GPPI050895-RA">
    <property type="protein sequence ID" value="GPPI050895-PA"/>
    <property type="gene ID" value="GPPI050895"/>
</dbReference>
<evidence type="ECO:0000313" key="3">
    <source>
        <dbReference type="EnsemblMetazoa" id="GPPI050895-PA"/>
    </source>
</evidence>
<protein>
    <submittedName>
        <fullName evidence="3">Uncharacterized protein</fullName>
    </submittedName>
</protein>
<reference evidence="3" key="2">
    <citation type="submission" date="2020-05" db="UniProtKB">
        <authorList>
            <consortium name="EnsemblMetazoa"/>
        </authorList>
    </citation>
    <scope>IDENTIFICATION</scope>
    <source>
        <strain evidence="3">IAEA</strain>
    </source>
</reference>
<accession>A0A1B0C707</accession>
<keyword evidence="4" id="KW-1185">Reference proteome</keyword>
<name>A0A1B0C707_9MUSC</name>
<dbReference type="AlphaFoldDB" id="A0A1B0C707"/>
<reference evidence="4" key="1">
    <citation type="submission" date="2015-01" db="EMBL/GenBank/DDBJ databases">
        <authorList>
            <person name="Aksoy S."/>
            <person name="Warren W."/>
            <person name="Wilson R.K."/>
        </authorList>
    </citation>
    <scope>NUCLEOTIDE SEQUENCE [LARGE SCALE GENOMIC DNA]</scope>
    <source>
        <strain evidence="4">IAEA</strain>
    </source>
</reference>
<dbReference type="STRING" id="67801.A0A1B0C707"/>
<feature type="transmembrane region" description="Helical" evidence="2">
    <location>
        <begin position="77"/>
        <end position="93"/>
    </location>
</feature>
<dbReference type="Proteomes" id="UP000092460">
    <property type="component" value="Unassembled WGS sequence"/>
</dbReference>
<dbReference type="EMBL" id="JXJN01027370">
    <property type="status" value="NOT_ANNOTATED_CDS"/>
    <property type="molecule type" value="Genomic_DNA"/>
</dbReference>
<organism evidence="3 4">
    <name type="scientific">Glossina palpalis gambiensis</name>
    <dbReference type="NCBI Taxonomy" id="67801"/>
    <lineage>
        <taxon>Eukaryota</taxon>
        <taxon>Metazoa</taxon>
        <taxon>Ecdysozoa</taxon>
        <taxon>Arthropoda</taxon>
        <taxon>Hexapoda</taxon>
        <taxon>Insecta</taxon>
        <taxon>Pterygota</taxon>
        <taxon>Neoptera</taxon>
        <taxon>Endopterygota</taxon>
        <taxon>Diptera</taxon>
        <taxon>Brachycera</taxon>
        <taxon>Muscomorpha</taxon>
        <taxon>Hippoboscoidea</taxon>
        <taxon>Glossinidae</taxon>
        <taxon>Glossina</taxon>
    </lineage>
</organism>
<feature type="region of interest" description="Disordered" evidence="1">
    <location>
        <begin position="19"/>
        <end position="41"/>
    </location>
</feature>
<dbReference type="VEuPathDB" id="VectorBase:GPPI050895"/>
<sequence>MNQNGHHTFKIVHIPKALKKKEVHTDAQNKNDSGKKDASPKKQTLAFHYDQFPANNNRYAPLIISAFFKRMEKVPNRVIHCIVIIVHVFVIFLRHKRQPKFDLPYLFAFGSKSNVKLSQIRSVQELEAEWRQNCITHTSPNKGNSINNHAKEQDMENIRKFVSHLVCNKDNTQGRDKQTPFCNGENLVNLLFRSYLINKNQALCSHQKRFTTHTANTTFFYSTSSKLPFANRGSTMQ</sequence>
<proteinExistence type="predicted"/>
<evidence type="ECO:0000256" key="1">
    <source>
        <dbReference type="SAM" id="MobiDB-lite"/>
    </source>
</evidence>
<keyword evidence="2" id="KW-0812">Transmembrane</keyword>
<evidence type="ECO:0000313" key="4">
    <source>
        <dbReference type="Proteomes" id="UP000092460"/>
    </source>
</evidence>
<feature type="compositionally biased region" description="Basic and acidic residues" evidence="1">
    <location>
        <begin position="23"/>
        <end position="40"/>
    </location>
</feature>
<evidence type="ECO:0000256" key="2">
    <source>
        <dbReference type="SAM" id="Phobius"/>
    </source>
</evidence>
<keyword evidence="2" id="KW-1133">Transmembrane helix</keyword>
<keyword evidence="2" id="KW-0472">Membrane</keyword>